<feature type="region of interest" description="Disordered" evidence="1">
    <location>
        <begin position="467"/>
        <end position="486"/>
    </location>
</feature>
<organism evidence="2 3">
    <name type="scientific">Mytilus edulis</name>
    <name type="common">Blue mussel</name>
    <dbReference type="NCBI Taxonomy" id="6550"/>
    <lineage>
        <taxon>Eukaryota</taxon>
        <taxon>Metazoa</taxon>
        <taxon>Spiralia</taxon>
        <taxon>Lophotrochozoa</taxon>
        <taxon>Mollusca</taxon>
        <taxon>Bivalvia</taxon>
        <taxon>Autobranchia</taxon>
        <taxon>Pteriomorphia</taxon>
        <taxon>Mytilida</taxon>
        <taxon>Mytiloidea</taxon>
        <taxon>Mytilidae</taxon>
        <taxon>Mytilinae</taxon>
        <taxon>Mytilus</taxon>
    </lineage>
</organism>
<gene>
    <name evidence="2" type="ORF">MEDL_22379</name>
</gene>
<evidence type="ECO:0000313" key="2">
    <source>
        <dbReference type="EMBL" id="CAG2208249.1"/>
    </source>
</evidence>
<feature type="region of interest" description="Disordered" evidence="1">
    <location>
        <begin position="406"/>
        <end position="428"/>
    </location>
</feature>
<dbReference type="AlphaFoldDB" id="A0A8S3RG17"/>
<dbReference type="Proteomes" id="UP000683360">
    <property type="component" value="Unassembled WGS sequence"/>
</dbReference>
<protein>
    <submittedName>
        <fullName evidence="2">Uncharacterized protein</fullName>
    </submittedName>
</protein>
<dbReference type="OrthoDB" id="6103682at2759"/>
<reference evidence="2" key="1">
    <citation type="submission" date="2021-03" db="EMBL/GenBank/DDBJ databases">
        <authorList>
            <person name="Bekaert M."/>
        </authorList>
    </citation>
    <scope>NUCLEOTIDE SEQUENCE</scope>
</reference>
<comment type="caution">
    <text evidence="2">The sequence shown here is derived from an EMBL/GenBank/DDBJ whole genome shotgun (WGS) entry which is preliminary data.</text>
</comment>
<sequence>MSSHPGCRRFSKRGGKFTRQQLEIVRNYLQTKENPDRHSLLNANFGWDSSSDGQLVRFKTACKRLSMNNENMLIHITGKKVIPVEEFISTIQRAHKGEKEDEHLHFSETLKRLSENYTIGRRTYGMSKKLIEAVVKSCNSGLCWKEKKNKRKREYEDTVKRFTRKCLAMGESTVVSGQIKNEQDVTKQIQGETNGNSQAYEPSTSSTDINGKAKKQEKNKVKLKKKKKIPVNKLPSLVQMTQKSTTVTASTATSNKSEIISIGPFPVSVLKNGTNTGQYQLGLLLPVVSQQGTMPQNTTTTGQTGNTKSLCIPVVNVSSAPGVSGITGKVASKVNVSGNITKTINLSQMQFSTLLQSMAKNSQTDMNKVSISSKLNDETTHQPNMGINVPLEKGHSSLKLTFKQKLQVQSKEISHSPSKDEPPQKKTKIVKVSTEGKVNTCTDKKTANEENMNKSENDDVIIVDDKKTDENNNLNDNNSQSQSIELDEDWSDDSFHALEYVKNSGMYKSCLKALCSLGTEDFETVMDRMDANIFSEGQNPFVPSYYPVTDPPYSHIWYFYREICQEKNIFSRMIIVMKDIRIDMMRSLMQELLAHDRLKRKITYMESLIKKNKVYLDMCAAKTFKRNRKKRKKDKLTT</sequence>
<evidence type="ECO:0000256" key="1">
    <source>
        <dbReference type="SAM" id="MobiDB-lite"/>
    </source>
</evidence>
<feature type="compositionally biased region" description="Polar residues" evidence="1">
    <location>
        <begin position="183"/>
        <end position="209"/>
    </location>
</feature>
<accession>A0A8S3RG17</accession>
<feature type="region of interest" description="Disordered" evidence="1">
    <location>
        <begin position="183"/>
        <end position="226"/>
    </location>
</feature>
<proteinExistence type="predicted"/>
<keyword evidence="3" id="KW-1185">Reference proteome</keyword>
<evidence type="ECO:0000313" key="3">
    <source>
        <dbReference type="Proteomes" id="UP000683360"/>
    </source>
</evidence>
<feature type="compositionally biased region" description="Basic and acidic residues" evidence="1">
    <location>
        <begin position="412"/>
        <end position="424"/>
    </location>
</feature>
<dbReference type="EMBL" id="CAJPWZ010001104">
    <property type="protein sequence ID" value="CAG2208249.1"/>
    <property type="molecule type" value="Genomic_DNA"/>
</dbReference>
<name>A0A8S3RG17_MYTED</name>